<dbReference type="PANTHER" id="PTHR44757">
    <property type="entry name" value="DIGUANYLATE CYCLASE DGCP"/>
    <property type="match status" value="1"/>
</dbReference>
<dbReference type="AlphaFoldDB" id="A0A7Y0BTD7"/>
<dbReference type="Pfam" id="PF00989">
    <property type="entry name" value="PAS"/>
    <property type="match status" value="1"/>
</dbReference>
<dbReference type="SUPFAM" id="SSF55785">
    <property type="entry name" value="PYP-like sensor domain (PAS domain)"/>
    <property type="match status" value="1"/>
</dbReference>
<dbReference type="Pfam" id="PF00990">
    <property type="entry name" value="GGDEF"/>
    <property type="match status" value="1"/>
</dbReference>
<dbReference type="SUPFAM" id="SSF55073">
    <property type="entry name" value="Nucleotide cyclase"/>
    <property type="match status" value="1"/>
</dbReference>
<dbReference type="PROSITE" id="PS50887">
    <property type="entry name" value="GGDEF"/>
    <property type="match status" value="1"/>
</dbReference>
<dbReference type="PROSITE" id="PS50112">
    <property type="entry name" value="PAS"/>
    <property type="match status" value="1"/>
</dbReference>
<dbReference type="Pfam" id="PF00563">
    <property type="entry name" value="EAL"/>
    <property type="match status" value="1"/>
</dbReference>
<protein>
    <submittedName>
        <fullName evidence="4">GGDEF domain-containing protein</fullName>
    </submittedName>
</protein>
<keyword evidence="5" id="KW-1185">Reference proteome</keyword>
<dbReference type="Gene3D" id="3.30.450.20">
    <property type="entry name" value="PAS domain"/>
    <property type="match status" value="1"/>
</dbReference>
<dbReference type="SUPFAM" id="SSF141868">
    <property type="entry name" value="EAL domain-like"/>
    <property type="match status" value="1"/>
</dbReference>
<dbReference type="Proteomes" id="UP000583556">
    <property type="component" value="Unassembled WGS sequence"/>
</dbReference>
<dbReference type="InterPro" id="IPR000014">
    <property type="entry name" value="PAS"/>
</dbReference>
<comment type="caution">
    <text evidence="4">The sequence shown here is derived from an EMBL/GenBank/DDBJ whole genome shotgun (WGS) entry which is preliminary data.</text>
</comment>
<dbReference type="InterPro" id="IPR000160">
    <property type="entry name" value="GGDEF_dom"/>
</dbReference>
<dbReference type="CDD" id="cd01949">
    <property type="entry name" value="GGDEF"/>
    <property type="match status" value="1"/>
</dbReference>
<dbReference type="InterPro" id="IPR013767">
    <property type="entry name" value="PAS_fold"/>
</dbReference>
<evidence type="ECO:0000313" key="5">
    <source>
        <dbReference type="Proteomes" id="UP000583556"/>
    </source>
</evidence>
<proteinExistence type="predicted"/>
<feature type="domain" description="GGDEF" evidence="3">
    <location>
        <begin position="161"/>
        <end position="293"/>
    </location>
</feature>
<reference evidence="4 5" key="1">
    <citation type="submission" date="2020-04" db="EMBL/GenBank/DDBJ databases">
        <title>Novosphingobium sp. TW-4 isolated from soil.</title>
        <authorList>
            <person name="Dahal R.H."/>
            <person name="Chaudhary D.K."/>
        </authorList>
    </citation>
    <scope>NUCLEOTIDE SEQUENCE [LARGE SCALE GENOMIC DNA]</scope>
    <source>
        <strain evidence="4 5">TW-4</strain>
    </source>
</reference>
<dbReference type="PROSITE" id="PS50883">
    <property type="entry name" value="EAL"/>
    <property type="match status" value="1"/>
</dbReference>
<evidence type="ECO:0000313" key="4">
    <source>
        <dbReference type="EMBL" id="NML96214.1"/>
    </source>
</evidence>
<evidence type="ECO:0000259" key="3">
    <source>
        <dbReference type="PROSITE" id="PS50887"/>
    </source>
</evidence>
<sequence length="572" mass="62120">MEVAATASAETFRNRSAISPNAVISCDARKTILSCNAVAEQLFGLRPEVLAGPSLHGLIDPHDHDRVADVMHAALSRPIGPAASHVVRMRMADGTWTSVMLHCTCWSEGQEPRLGVVIQNMAGDPNSAPRPDASAHLDTVTGLIKLERLFDALGPMLDSGQEIGFIAIGLAGLSDISNTLGHVASDMVLREVSRRLQIFVPGAGFLARTGGEEFGLVVATRDPIALASYGRDINLLLAEPSWVDGHEIRLGSCCGIATAPDHARNPDDLVGNAELALEQARTSGWGGVSLYVPQLRAQAVARRLALADLHRALAENQFEIDYQPQVRLSDQSLIGAEALLRWRHPLRGRLSPADFLPLLESSSLAADVGNWVLDRACSQVALWRRTRPDLGISINLFAGQFQSGNLPNIVAQTMARHGLPADAVEIEITENIVLDRQDGVLQQMLELRALGVRMSFDDFGTGFASLNLLRNFPISHLKIDKSFVQTARSSIKDQTIIISLIGMGHKLGLKVTAEGIENAKIAQWLLKQKCDQGQGYFFGKPCSPREFVDKYLNDAEERREGIVNSKIKCIGI</sequence>
<dbReference type="CDD" id="cd00130">
    <property type="entry name" value="PAS"/>
    <property type="match status" value="1"/>
</dbReference>
<dbReference type="PANTHER" id="PTHR44757:SF2">
    <property type="entry name" value="BIOFILM ARCHITECTURE MAINTENANCE PROTEIN MBAA"/>
    <property type="match status" value="1"/>
</dbReference>
<evidence type="ECO:0000259" key="1">
    <source>
        <dbReference type="PROSITE" id="PS50112"/>
    </source>
</evidence>
<feature type="domain" description="EAL" evidence="2">
    <location>
        <begin position="302"/>
        <end position="555"/>
    </location>
</feature>
<dbReference type="NCBIfam" id="TIGR00229">
    <property type="entry name" value="sensory_box"/>
    <property type="match status" value="1"/>
</dbReference>
<dbReference type="InterPro" id="IPR001633">
    <property type="entry name" value="EAL_dom"/>
</dbReference>
<name>A0A7Y0BTD7_9SPHN</name>
<dbReference type="SMART" id="SM00052">
    <property type="entry name" value="EAL"/>
    <property type="match status" value="1"/>
</dbReference>
<dbReference type="InterPro" id="IPR029787">
    <property type="entry name" value="Nucleotide_cyclase"/>
</dbReference>
<dbReference type="Gene3D" id="3.30.70.270">
    <property type="match status" value="1"/>
</dbReference>
<feature type="domain" description="PAS" evidence="1">
    <location>
        <begin position="8"/>
        <end position="78"/>
    </location>
</feature>
<dbReference type="SMART" id="SM00267">
    <property type="entry name" value="GGDEF"/>
    <property type="match status" value="1"/>
</dbReference>
<dbReference type="SMART" id="SM00091">
    <property type="entry name" value="PAS"/>
    <property type="match status" value="1"/>
</dbReference>
<dbReference type="InterPro" id="IPR035965">
    <property type="entry name" value="PAS-like_dom_sf"/>
</dbReference>
<gene>
    <name evidence="4" type="ORF">HHL27_21375</name>
</gene>
<evidence type="ECO:0000259" key="2">
    <source>
        <dbReference type="PROSITE" id="PS50883"/>
    </source>
</evidence>
<dbReference type="GO" id="GO:0006355">
    <property type="term" value="P:regulation of DNA-templated transcription"/>
    <property type="evidence" value="ECO:0007669"/>
    <property type="project" value="InterPro"/>
</dbReference>
<dbReference type="InterPro" id="IPR052155">
    <property type="entry name" value="Biofilm_reg_signaling"/>
</dbReference>
<dbReference type="NCBIfam" id="TIGR00254">
    <property type="entry name" value="GGDEF"/>
    <property type="match status" value="1"/>
</dbReference>
<dbReference type="EMBL" id="JABBGM010000021">
    <property type="protein sequence ID" value="NML96214.1"/>
    <property type="molecule type" value="Genomic_DNA"/>
</dbReference>
<organism evidence="4 5">
    <name type="scientific">Novosphingobium olei</name>
    <dbReference type="NCBI Taxonomy" id="2728851"/>
    <lineage>
        <taxon>Bacteria</taxon>
        <taxon>Pseudomonadati</taxon>
        <taxon>Pseudomonadota</taxon>
        <taxon>Alphaproteobacteria</taxon>
        <taxon>Sphingomonadales</taxon>
        <taxon>Sphingomonadaceae</taxon>
        <taxon>Novosphingobium</taxon>
    </lineage>
</organism>
<dbReference type="Gene3D" id="3.20.20.450">
    <property type="entry name" value="EAL domain"/>
    <property type="match status" value="1"/>
</dbReference>
<accession>A0A7Y0BTD7</accession>
<dbReference type="InterPro" id="IPR035919">
    <property type="entry name" value="EAL_sf"/>
</dbReference>
<dbReference type="InterPro" id="IPR043128">
    <property type="entry name" value="Rev_trsase/Diguanyl_cyclase"/>
</dbReference>
<dbReference type="CDD" id="cd01948">
    <property type="entry name" value="EAL"/>
    <property type="match status" value="1"/>
</dbReference>